<feature type="region of interest" description="Disordered" evidence="5">
    <location>
        <begin position="505"/>
        <end position="539"/>
    </location>
</feature>
<dbReference type="PROSITE" id="PS50888">
    <property type="entry name" value="BHLH"/>
    <property type="match status" value="1"/>
</dbReference>
<dbReference type="Gene3D" id="4.10.280.10">
    <property type="entry name" value="Helix-loop-helix DNA-binding domain"/>
    <property type="match status" value="1"/>
</dbReference>
<comment type="subcellular location">
    <subcellularLocation>
        <location evidence="1">Nucleus</location>
    </subcellularLocation>
</comment>
<feature type="compositionally biased region" description="Polar residues" evidence="5">
    <location>
        <begin position="131"/>
        <end position="150"/>
    </location>
</feature>
<keyword evidence="3" id="KW-0804">Transcription</keyword>
<keyword evidence="8" id="KW-1185">Reference proteome</keyword>
<evidence type="ECO:0000256" key="2">
    <source>
        <dbReference type="ARBA" id="ARBA00023015"/>
    </source>
</evidence>
<feature type="compositionally biased region" description="Polar residues" evidence="5">
    <location>
        <begin position="242"/>
        <end position="255"/>
    </location>
</feature>
<evidence type="ECO:0000313" key="7">
    <source>
        <dbReference type="EMBL" id="KAK9924173.1"/>
    </source>
</evidence>
<dbReference type="GO" id="GO:0046983">
    <property type="term" value="F:protein dimerization activity"/>
    <property type="evidence" value="ECO:0007669"/>
    <property type="project" value="InterPro"/>
</dbReference>
<feature type="compositionally biased region" description="Low complexity" evidence="5">
    <location>
        <begin position="505"/>
        <end position="516"/>
    </location>
</feature>
<dbReference type="FunFam" id="4.10.280.10:FF:000004">
    <property type="entry name" value="Basic helix-loop-helix transcription factor"/>
    <property type="match status" value="1"/>
</dbReference>
<feature type="region of interest" description="Disordered" evidence="5">
    <location>
        <begin position="131"/>
        <end position="152"/>
    </location>
</feature>
<feature type="compositionally biased region" description="Basic and acidic residues" evidence="5">
    <location>
        <begin position="340"/>
        <end position="355"/>
    </location>
</feature>
<gene>
    <name evidence="7" type="ORF">M0R45_032556</name>
</gene>
<organism evidence="7 8">
    <name type="scientific">Rubus argutus</name>
    <name type="common">Southern blackberry</name>
    <dbReference type="NCBI Taxonomy" id="59490"/>
    <lineage>
        <taxon>Eukaryota</taxon>
        <taxon>Viridiplantae</taxon>
        <taxon>Streptophyta</taxon>
        <taxon>Embryophyta</taxon>
        <taxon>Tracheophyta</taxon>
        <taxon>Spermatophyta</taxon>
        <taxon>Magnoliopsida</taxon>
        <taxon>eudicotyledons</taxon>
        <taxon>Gunneridae</taxon>
        <taxon>Pentapetalae</taxon>
        <taxon>rosids</taxon>
        <taxon>fabids</taxon>
        <taxon>Rosales</taxon>
        <taxon>Rosaceae</taxon>
        <taxon>Rosoideae</taxon>
        <taxon>Rosoideae incertae sedis</taxon>
        <taxon>Rubus</taxon>
    </lineage>
</organism>
<dbReference type="GO" id="GO:0010017">
    <property type="term" value="P:red or far-red light signaling pathway"/>
    <property type="evidence" value="ECO:0007669"/>
    <property type="project" value="UniProtKB-ARBA"/>
</dbReference>
<dbReference type="InterPro" id="IPR011598">
    <property type="entry name" value="bHLH_dom"/>
</dbReference>
<evidence type="ECO:0000313" key="8">
    <source>
        <dbReference type="Proteomes" id="UP001457282"/>
    </source>
</evidence>
<dbReference type="GO" id="GO:0005634">
    <property type="term" value="C:nucleus"/>
    <property type="evidence" value="ECO:0007669"/>
    <property type="project" value="UniProtKB-SubCell"/>
</dbReference>
<dbReference type="InterPro" id="IPR047265">
    <property type="entry name" value="PIF1-like_bHLH"/>
</dbReference>
<dbReference type="PANTHER" id="PTHR46807:SF7">
    <property type="entry name" value="BHLH DOMAIN-CONTAINING PROTEIN"/>
    <property type="match status" value="1"/>
</dbReference>
<dbReference type="AlphaFoldDB" id="A0AAW1WHY1"/>
<dbReference type="GO" id="GO:0003700">
    <property type="term" value="F:DNA-binding transcription factor activity"/>
    <property type="evidence" value="ECO:0007669"/>
    <property type="project" value="InterPro"/>
</dbReference>
<name>A0AAW1WHY1_RUBAR</name>
<comment type="caution">
    <text evidence="7">The sequence shown here is derived from an EMBL/GenBank/DDBJ whole genome shotgun (WGS) entry which is preliminary data.</text>
</comment>
<dbReference type="EMBL" id="JBEDUW010000006">
    <property type="protein sequence ID" value="KAK9924173.1"/>
    <property type="molecule type" value="Genomic_DNA"/>
</dbReference>
<reference evidence="7 8" key="1">
    <citation type="journal article" date="2023" name="G3 (Bethesda)">
        <title>A chromosome-length genome assembly and annotation of blackberry (Rubus argutus, cv. 'Hillquist').</title>
        <authorList>
            <person name="Bruna T."/>
            <person name="Aryal R."/>
            <person name="Dudchenko O."/>
            <person name="Sargent D.J."/>
            <person name="Mead D."/>
            <person name="Buti M."/>
            <person name="Cavallini A."/>
            <person name="Hytonen T."/>
            <person name="Andres J."/>
            <person name="Pham M."/>
            <person name="Weisz D."/>
            <person name="Mascagni F."/>
            <person name="Usai G."/>
            <person name="Natali L."/>
            <person name="Bassil N."/>
            <person name="Fernandez G.E."/>
            <person name="Lomsadze A."/>
            <person name="Armour M."/>
            <person name="Olukolu B."/>
            <person name="Poorten T."/>
            <person name="Britton C."/>
            <person name="Davik J."/>
            <person name="Ashrafi H."/>
            <person name="Aiden E.L."/>
            <person name="Borodovsky M."/>
            <person name="Worthington M."/>
        </authorList>
    </citation>
    <scope>NUCLEOTIDE SEQUENCE [LARGE SCALE GENOMIC DNA]</scope>
    <source>
        <strain evidence="7">PI 553951</strain>
    </source>
</reference>
<feature type="region of interest" description="Disordered" evidence="5">
    <location>
        <begin position="193"/>
        <end position="255"/>
    </location>
</feature>
<dbReference type="PANTHER" id="PTHR46807">
    <property type="entry name" value="TRANSCRIPTION FACTOR PIF3"/>
    <property type="match status" value="1"/>
</dbReference>
<dbReference type="InterPro" id="IPR036638">
    <property type="entry name" value="HLH_DNA-bd_sf"/>
</dbReference>
<feature type="region of interest" description="Disordered" evidence="5">
    <location>
        <begin position="267"/>
        <end position="355"/>
    </location>
</feature>
<sequence>MNSCIPDWNFEGDLPLTNQKKPLGPDHELVELLWRNGQVVLHSQTQRKPGLNPNESRQVQKLHDQQTARVGGFYGNSGNLIHDEVSMIHYPIEDSFDKEFCSNFFSELPSCDPLEMEKPIKQFGEEKFDASNTTHLVSPSPQPNVKSSTGVEYPQNPMPPPRFQISNPSEKNQNLGGGLGKAVNLSQFSALGKGDIGSSRRQVGGKESGNLNQGEVRECSAMTVGSSYSGSNQVPNDFDVSRASSNNDGFSTGPLYNNVQKMMPLSEGGMTETLDPTLTSSSGGSGSSFGRGGKQCNVVNSNKRKGRDAEDSECQSKAAELESAAGDKPAQRTGSSRRTRAAEVHNLSERRRRDRINEKMRALQELIPHSNKTDKASMLDEAIEYLKSLQLQLQVMWMGGGMTPMMFPGVQHYMSRMGMGMGMGPPALPSMHNPMQLPRVPLVDQCMTVAPPTNQAVMCQTPVLNPVDYHNQMQNPSFQEQYARLMGFHHMQTMSQPMNMFRFGSQPQQQSQMMAPTRINTGPLSGGAAANDASTGKMS</sequence>
<dbReference type="Proteomes" id="UP001457282">
    <property type="component" value="Unassembled WGS sequence"/>
</dbReference>
<proteinExistence type="predicted"/>
<evidence type="ECO:0000256" key="5">
    <source>
        <dbReference type="SAM" id="MobiDB-lite"/>
    </source>
</evidence>
<dbReference type="SUPFAM" id="SSF47459">
    <property type="entry name" value="HLH, helix-loop-helix DNA-binding domain"/>
    <property type="match status" value="1"/>
</dbReference>
<keyword evidence="4" id="KW-0539">Nucleus</keyword>
<feature type="domain" description="BHLH" evidence="6">
    <location>
        <begin position="340"/>
        <end position="389"/>
    </location>
</feature>
<protein>
    <recommendedName>
        <fullName evidence="6">BHLH domain-containing protein</fullName>
    </recommendedName>
</protein>
<evidence type="ECO:0000256" key="3">
    <source>
        <dbReference type="ARBA" id="ARBA00023163"/>
    </source>
</evidence>
<dbReference type="Pfam" id="PF00010">
    <property type="entry name" value="HLH"/>
    <property type="match status" value="1"/>
</dbReference>
<dbReference type="CDD" id="cd11445">
    <property type="entry name" value="bHLH_AtPIF_like"/>
    <property type="match status" value="1"/>
</dbReference>
<dbReference type="SMART" id="SM00353">
    <property type="entry name" value="HLH"/>
    <property type="match status" value="1"/>
</dbReference>
<keyword evidence="2" id="KW-0805">Transcription regulation</keyword>
<feature type="compositionally biased region" description="Gly residues" evidence="5">
    <location>
        <begin position="283"/>
        <end position="293"/>
    </location>
</feature>
<dbReference type="InterPro" id="IPR044273">
    <property type="entry name" value="PIF3-like"/>
</dbReference>
<evidence type="ECO:0000256" key="4">
    <source>
        <dbReference type="ARBA" id="ARBA00023242"/>
    </source>
</evidence>
<evidence type="ECO:0000256" key="1">
    <source>
        <dbReference type="ARBA" id="ARBA00004123"/>
    </source>
</evidence>
<accession>A0AAW1WHY1</accession>
<feature type="compositionally biased region" description="Polar residues" evidence="5">
    <location>
        <begin position="223"/>
        <end position="235"/>
    </location>
</feature>
<evidence type="ECO:0000259" key="6">
    <source>
        <dbReference type="PROSITE" id="PS50888"/>
    </source>
</evidence>